<keyword evidence="4" id="KW-1185">Reference proteome</keyword>
<comment type="caution">
    <text evidence="3">The sequence shown here is derived from an EMBL/GenBank/DDBJ whole genome shotgun (WGS) entry which is preliminary data.</text>
</comment>
<evidence type="ECO:0000256" key="1">
    <source>
        <dbReference type="SAM" id="MobiDB-lite"/>
    </source>
</evidence>
<keyword evidence="2" id="KW-1133">Transmembrane helix</keyword>
<protein>
    <submittedName>
        <fullName evidence="3">Uncharacterized protein</fullName>
    </submittedName>
</protein>
<organism evidence="3 4">
    <name type="scientific">Plectosphaerella cucumerina</name>
    <dbReference type="NCBI Taxonomy" id="40658"/>
    <lineage>
        <taxon>Eukaryota</taxon>
        <taxon>Fungi</taxon>
        <taxon>Dikarya</taxon>
        <taxon>Ascomycota</taxon>
        <taxon>Pezizomycotina</taxon>
        <taxon>Sordariomycetes</taxon>
        <taxon>Hypocreomycetidae</taxon>
        <taxon>Glomerellales</taxon>
        <taxon>Plectosphaerellaceae</taxon>
        <taxon>Plectosphaerella</taxon>
    </lineage>
</organism>
<feature type="compositionally biased region" description="Basic and acidic residues" evidence="1">
    <location>
        <begin position="13"/>
        <end position="25"/>
    </location>
</feature>
<reference evidence="3" key="1">
    <citation type="journal article" date="2021" name="Nat. Commun.">
        <title>Genetic determinants of endophytism in the Arabidopsis root mycobiome.</title>
        <authorList>
            <person name="Mesny F."/>
            <person name="Miyauchi S."/>
            <person name="Thiergart T."/>
            <person name="Pickel B."/>
            <person name="Atanasova L."/>
            <person name="Karlsson M."/>
            <person name="Huettel B."/>
            <person name="Barry K.W."/>
            <person name="Haridas S."/>
            <person name="Chen C."/>
            <person name="Bauer D."/>
            <person name="Andreopoulos W."/>
            <person name="Pangilinan J."/>
            <person name="LaButti K."/>
            <person name="Riley R."/>
            <person name="Lipzen A."/>
            <person name="Clum A."/>
            <person name="Drula E."/>
            <person name="Henrissat B."/>
            <person name="Kohler A."/>
            <person name="Grigoriev I.V."/>
            <person name="Martin F.M."/>
            <person name="Hacquard S."/>
        </authorList>
    </citation>
    <scope>NUCLEOTIDE SEQUENCE</scope>
    <source>
        <strain evidence="3">MPI-CAGE-AT-0016</strain>
    </source>
</reference>
<feature type="transmembrane region" description="Helical" evidence="2">
    <location>
        <begin position="203"/>
        <end position="223"/>
    </location>
</feature>
<sequence>MGQKRPSLVDVDLSDHHNPDADHELPLISQTEAQTSPQRDADDDNETSLKMHPPPPFRGASSDFSMHDVSPSPPSPHGHIFRGLPARRQSFRKLLLKVLSKWLLSAVLTACVYAVFYIYSAKTVLSKTEKRVFNALITGFLIAQALVVVSLMNSVVGDLRWWILARRHRSLAKVEAILQARSLWSVIVMTFRSKRASLHAAALGWVLLAMGVQVALASIGLCYSVENAEKYARLVPGRVALPELSTIITSSVATSSSSSSIGARQYTANRFGTVSWAYETGSPADMPAPGMLWYSDDPMFFCDDDSCRYVFRDVNEETQATRERIFVAAHTSRVAAASTTCQAFPVVFGGDGSERNITIEMPDKQIGKVLLPARGGLNQTTFFTNTTISCGDGCSVIEAFEADADHAYYYSCNTTVGTVANATIPAHELGADLRRLASSAIALQGYAAASAGDSSPAPGQAGVVDLTSQYMVYPAESVFGASMNGSLSDMQYLMSRFAIGVVGVAATTLSSDASVDGPAPVLAVRLNMEHAGIIHLILIATCGGLLVLGIAGAWFANKVPVPSEGVVSEAAVLREMCEAHQARSDVAGDLGLAVARPEGAEQKELWIYRHEYVGNGLYDLHMACSRVMKQ</sequence>
<feature type="compositionally biased region" description="Polar residues" evidence="1">
    <location>
        <begin position="28"/>
        <end position="38"/>
    </location>
</feature>
<proteinExistence type="predicted"/>
<accession>A0A8K0TAM6</accession>
<evidence type="ECO:0000313" key="3">
    <source>
        <dbReference type="EMBL" id="KAH7347682.1"/>
    </source>
</evidence>
<keyword evidence="2" id="KW-0812">Transmembrane</keyword>
<feature type="transmembrane region" description="Helical" evidence="2">
    <location>
        <begin position="531"/>
        <end position="555"/>
    </location>
</feature>
<feature type="transmembrane region" description="Helical" evidence="2">
    <location>
        <begin position="102"/>
        <end position="120"/>
    </location>
</feature>
<gene>
    <name evidence="3" type="ORF">B0T11DRAFT_302849</name>
</gene>
<evidence type="ECO:0000313" key="4">
    <source>
        <dbReference type="Proteomes" id="UP000813385"/>
    </source>
</evidence>
<feature type="transmembrane region" description="Helical" evidence="2">
    <location>
        <begin position="132"/>
        <end position="153"/>
    </location>
</feature>
<dbReference type="Proteomes" id="UP000813385">
    <property type="component" value="Unassembled WGS sequence"/>
</dbReference>
<keyword evidence="2" id="KW-0472">Membrane</keyword>
<name>A0A8K0TAM6_9PEZI</name>
<dbReference type="AlphaFoldDB" id="A0A8K0TAM6"/>
<dbReference type="OrthoDB" id="3596604at2759"/>
<feature type="region of interest" description="Disordered" evidence="1">
    <location>
        <begin position="1"/>
        <end position="79"/>
    </location>
</feature>
<evidence type="ECO:0000256" key="2">
    <source>
        <dbReference type="SAM" id="Phobius"/>
    </source>
</evidence>
<dbReference type="EMBL" id="JAGPXD010000007">
    <property type="protein sequence ID" value="KAH7347682.1"/>
    <property type="molecule type" value="Genomic_DNA"/>
</dbReference>